<feature type="compositionally biased region" description="Low complexity" evidence="3">
    <location>
        <begin position="426"/>
        <end position="438"/>
    </location>
</feature>
<dbReference type="STRING" id="3068.D8UG14"/>
<dbReference type="InterPro" id="IPR012677">
    <property type="entry name" value="Nucleotide-bd_a/b_plait_sf"/>
</dbReference>
<feature type="compositionally biased region" description="Low complexity" evidence="3">
    <location>
        <begin position="524"/>
        <end position="540"/>
    </location>
</feature>
<dbReference type="PROSITE" id="PS50102">
    <property type="entry name" value="RRM"/>
    <property type="match status" value="1"/>
</dbReference>
<feature type="compositionally biased region" description="Polar residues" evidence="3">
    <location>
        <begin position="134"/>
        <end position="148"/>
    </location>
</feature>
<protein>
    <recommendedName>
        <fullName evidence="4">RRM domain-containing protein</fullName>
    </recommendedName>
</protein>
<accession>D8UG14</accession>
<keyword evidence="1 2" id="KW-0694">RNA-binding</keyword>
<feature type="compositionally biased region" description="Polar residues" evidence="3">
    <location>
        <begin position="264"/>
        <end position="278"/>
    </location>
</feature>
<organism evidence="6">
    <name type="scientific">Volvox carteri f. nagariensis</name>
    <dbReference type="NCBI Taxonomy" id="3068"/>
    <lineage>
        <taxon>Eukaryota</taxon>
        <taxon>Viridiplantae</taxon>
        <taxon>Chlorophyta</taxon>
        <taxon>core chlorophytes</taxon>
        <taxon>Chlorophyceae</taxon>
        <taxon>CS clade</taxon>
        <taxon>Chlamydomonadales</taxon>
        <taxon>Volvocaceae</taxon>
        <taxon>Volvox</taxon>
    </lineage>
</organism>
<feature type="compositionally biased region" description="Low complexity" evidence="3">
    <location>
        <begin position="341"/>
        <end position="359"/>
    </location>
</feature>
<feature type="compositionally biased region" description="Acidic residues" evidence="3">
    <location>
        <begin position="466"/>
        <end position="479"/>
    </location>
</feature>
<evidence type="ECO:0000256" key="2">
    <source>
        <dbReference type="PROSITE-ProRule" id="PRU00176"/>
    </source>
</evidence>
<gene>
    <name evidence="5" type="ORF">VOLCADRAFT_107746</name>
</gene>
<dbReference type="SMART" id="SM00360">
    <property type="entry name" value="RRM"/>
    <property type="match status" value="1"/>
</dbReference>
<evidence type="ECO:0000256" key="3">
    <source>
        <dbReference type="SAM" id="MobiDB-lite"/>
    </source>
</evidence>
<dbReference type="InterPro" id="IPR050374">
    <property type="entry name" value="RRT5_SRSF_SR"/>
</dbReference>
<dbReference type="GO" id="GO:0003729">
    <property type="term" value="F:mRNA binding"/>
    <property type="evidence" value="ECO:0007669"/>
    <property type="project" value="TreeGrafter"/>
</dbReference>
<dbReference type="GeneID" id="9627054"/>
<proteinExistence type="predicted"/>
<dbReference type="KEGG" id="vcn:VOLCADRAFT_107746"/>
<dbReference type="SUPFAM" id="SSF54928">
    <property type="entry name" value="RNA-binding domain, RBD"/>
    <property type="match status" value="1"/>
</dbReference>
<feature type="compositionally biased region" description="Gly residues" evidence="3">
    <location>
        <begin position="15"/>
        <end position="28"/>
    </location>
</feature>
<feature type="region of interest" description="Disordered" evidence="3">
    <location>
        <begin position="123"/>
        <end position="148"/>
    </location>
</feature>
<feature type="region of interest" description="Disordered" evidence="3">
    <location>
        <begin position="1"/>
        <end position="34"/>
    </location>
</feature>
<evidence type="ECO:0000313" key="6">
    <source>
        <dbReference type="Proteomes" id="UP000001058"/>
    </source>
</evidence>
<feature type="region of interest" description="Disordered" evidence="3">
    <location>
        <begin position="341"/>
        <end position="360"/>
    </location>
</feature>
<feature type="region of interest" description="Disordered" evidence="3">
    <location>
        <begin position="252"/>
        <end position="278"/>
    </location>
</feature>
<evidence type="ECO:0000313" key="5">
    <source>
        <dbReference type="EMBL" id="EFJ41350.1"/>
    </source>
</evidence>
<feature type="domain" description="RRM" evidence="4">
    <location>
        <begin position="35"/>
        <end position="108"/>
    </location>
</feature>
<evidence type="ECO:0000259" key="4">
    <source>
        <dbReference type="PROSITE" id="PS50102"/>
    </source>
</evidence>
<evidence type="ECO:0000256" key="1">
    <source>
        <dbReference type="ARBA" id="ARBA00022884"/>
    </source>
</evidence>
<dbReference type="InterPro" id="IPR035979">
    <property type="entry name" value="RBD_domain_sf"/>
</dbReference>
<dbReference type="InterPro" id="IPR000504">
    <property type="entry name" value="RRM_dom"/>
</dbReference>
<dbReference type="OrthoDB" id="5970at2759"/>
<dbReference type="AlphaFoldDB" id="D8UG14"/>
<dbReference type="GO" id="GO:0005737">
    <property type="term" value="C:cytoplasm"/>
    <property type="evidence" value="ECO:0007669"/>
    <property type="project" value="TreeGrafter"/>
</dbReference>
<feature type="region of interest" description="Disordered" evidence="3">
    <location>
        <begin position="466"/>
        <end position="540"/>
    </location>
</feature>
<name>D8UG14_VOLCA</name>
<keyword evidence="6" id="KW-1185">Reference proteome</keyword>
<feature type="region of interest" description="Disordered" evidence="3">
    <location>
        <begin position="387"/>
        <end position="446"/>
    </location>
</feature>
<dbReference type="RefSeq" id="XP_002957580.1">
    <property type="nucleotide sequence ID" value="XM_002957534.1"/>
</dbReference>
<dbReference type="GO" id="GO:0005634">
    <property type="term" value="C:nucleus"/>
    <property type="evidence" value="ECO:0007669"/>
    <property type="project" value="TreeGrafter"/>
</dbReference>
<feature type="region of interest" description="Disordered" evidence="3">
    <location>
        <begin position="574"/>
        <end position="595"/>
    </location>
</feature>
<dbReference type="EMBL" id="GL378396">
    <property type="protein sequence ID" value="EFJ41350.1"/>
    <property type="molecule type" value="Genomic_DNA"/>
</dbReference>
<dbReference type="PANTHER" id="PTHR23003">
    <property type="entry name" value="RNA RECOGNITION MOTIF RRM DOMAIN CONTAINING PROTEIN"/>
    <property type="match status" value="1"/>
</dbReference>
<dbReference type="Proteomes" id="UP000001058">
    <property type="component" value="Unassembled WGS sequence"/>
</dbReference>
<reference evidence="5 6" key="1">
    <citation type="journal article" date="2010" name="Science">
        <title>Genomic analysis of organismal complexity in the multicellular green alga Volvox carteri.</title>
        <authorList>
            <person name="Prochnik S.E."/>
            <person name="Umen J."/>
            <person name="Nedelcu A.M."/>
            <person name="Hallmann A."/>
            <person name="Miller S.M."/>
            <person name="Nishii I."/>
            <person name="Ferris P."/>
            <person name="Kuo A."/>
            <person name="Mitros T."/>
            <person name="Fritz-Laylin L.K."/>
            <person name="Hellsten U."/>
            <person name="Chapman J."/>
            <person name="Simakov O."/>
            <person name="Rensing S.A."/>
            <person name="Terry A."/>
            <person name="Pangilinan J."/>
            <person name="Kapitonov V."/>
            <person name="Jurka J."/>
            <person name="Salamov A."/>
            <person name="Shapiro H."/>
            <person name="Schmutz J."/>
            <person name="Grimwood J."/>
            <person name="Lindquist E."/>
            <person name="Lucas S."/>
            <person name="Grigoriev I.V."/>
            <person name="Schmitt R."/>
            <person name="Kirk D."/>
            <person name="Rokhsar D.S."/>
        </authorList>
    </citation>
    <scope>NUCLEOTIDE SEQUENCE [LARGE SCALE GENOMIC DNA]</scope>
    <source>
        <strain evidence="6">f. Nagariensis / Eve</strain>
    </source>
</reference>
<sequence length="767" mass="80706">MDRYGHNKGHYYSNGPGGTGGGGGGGPRSGPKSRYTLFVENVSSMTPKKDLVREMERIAGTVLAAAKDDRKRTALVEFRRTSDADYAYRKAHGVRMDGRRWEVRWASRDDFRDFGWKWTEGGYESDEDDRDTGHYNNTTSPVTRDRSSCLSPNCETVSLGHPPELSVGRSARHLYATGVYHRSKEAADIRYKIAPSSVTLGHAQLQAKAPSNKVHPMAPKMASIVVDTYETIYSLKLAKYFERLSASPGTGPNCAGHLRKAPSAPSSPRHTDLSAANISDGSNQHIESILTAQQQSLLSPSPRLAESEYCLRSANIADDDENSADSDAFNRYSKNIINTNINMSSTNDSKTGSSSSSSGPCLGGCAVRSGSNPTSCTSRSNLATVHSAASPNPIAPTPTSNCDLQPDSLSPSPSPSPRLPHTKTPRSSGRNGSNGSGNHPSHENQNQNLFLTRPRKHLGAHHIELREEEVEEEEEEEVLPSEIAGQQQQQQQQNHHHHHHQQQQQQRTAGGISRSRRPPLSQGTTTSASKTPTATAAPAAGFERPSLPLISVLLCSPRDGVEAAVKKVLDKGADADADRGQSQGPSAGEDAGAGAGVPHLPLEYEALMEAHMDDLIARGLIHWTPEQLVEDALQRAFFSPAASSLPSPCCSAASSSSTSAASSSFDSSSSTASSSSAGAAAAAAAASPSATAADKKGAVAAAPTGVEAGAAAVVVVQDLEFAAGATRGNARGGPIPGKPAALGCRLGLCGMGLFGGCKLRGSVEDGV</sequence>
<dbReference type="InParanoid" id="D8UG14"/>
<dbReference type="Gene3D" id="3.30.70.330">
    <property type="match status" value="1"/>
</dbReference>